<evidence type="ECO:0000313" key="9">
    <source>
        <dbReference type="EMBL" id="JAG31705.1"/>
    </source>
</evidence>
<evidence type="ECO:0000256" key="1">
    <source>
        <dbReference type="ARBA" id="ARBA00004496"/>
    </source>
</evidence>
<accession>A0A0A9YKS7</accession>
<evidence type="ECO:0000256" key="6">
    <source>
        <dbReference type="ARBA" id="ARBA00023274"/>
    </source>
</evidence>
<dbReference type="GO" id="GO:0005737">
    <property type="term" value="C:cytoplasm"/>
    <property type="evidence" value="ECO:0007669"/>
    <property type="project" value="UniProtKB-SubCell"/>
</dbReference>
<evidence type="ECO:0000313" key="11">
    <source>
        <dbReference type="EMBL" id="JAG31708.1"/>
    </source>
</evidence>
<dbReference type="AlphaFoldDB" id="A0A0A9YKS7"/>
<evidence type="ECO:0000256" key="4">
    <source>
        <dbReference type="ARBA" id="ARBA00022723"/>
    </source>
</evidence>
<dbReference type="GO" id="GO:0046872">
    <property type="term" value="F:metal ion binding"/>
    <property type="evidence" value="ECO:0007669"/>
    <property type="project" value="UniProtKB-KW"/>
</dbReference>
<dbReference type="Gene3D" id="3.40.50.410">
    <property type="entry name" value="von Willebrand factor, type A domain"/>
    <property type="match status" value="1"/>
</dbReference>
<dbReference type="InterPro" id="IPR008858">
    <property type="entry name" value="TROVE_dom"/>
</dbReference>
<dbReference type="EMBL" id="GBHO01011900">
    <property type="protein sequence ID" value="JAG31704.1"/>
    <property type="molecule type" value="Transcribed_RNA"/>
</dbReference>
<sequence length="545" mass="61990">MATTVGVTDEKKLKRFLHYASIGGTYLPGARLHAIHYKEDNIDLLVAILKNMQKEKIFEVIKKVYKENTSPHQEMIPFVLAECARIDSLKIEALKTAEILCDNTKLFLLFFKFGFERVPKIGCGPACKRLIGAYYLKKDVTKLAGEVAQFPKYRGWRHQDLFRLAHLKAKPDDIARQALFAYISRGAETMNKHFNEPEPKPEAKEIVDYLNKVDSFRKERDPARAAETIETYMLTVDHLNFIHLKNRQVWCALLRQIPLRTLLDHFSLIARNKLFRSGRGWDADFKSCVRDSLQNNQAITDSGLHPSRVFIENIAYQFEAKFKLENAVKKNLRVAQKAPAVSSEIVSALNQLMNATFKLFKPTNLRYIIAVDPFDMTTRKVGHIPFMLPSQGAAITVQSYLKIEPNVTVVAPTWDGPISPIEVAKTSTAKELEEILSSVRSKTTVAPKTMPKRDPTVSMVDVFEWAQKQKKKFDVFILVATAINATQYVAKFAQYQRTMKLPRSKLVLLSLCCAKNTVDTKDIFVVSGFDDKVLPLIVNFVKESI</sequence>
<dbReference type="Pfam" id="PF25045">
    <property type="entry name" value="vWA_Ro60"/>
    <property type="match status" value="1"/>
</dbReference>
<evidence type="ECO:0000256" key="5">
    <source>
        <dbReference type="ARBA" id="ARBA00022884"/>
    </source>
</evidence>
<reference evidence="11" key="2">
    <citation type="submission" date="2014-07" db="EMBL/GenBank/DDBJ databases">
        <authorList>
            <person name="Hull J."/>
        </authorList>
    </citation>
    <scope>NUCLEOTIDE SEQUENCE</scope>
</reference>
<dbReference type="GO" id="GO:0003723">
    <property type="term" value="F:RNA binding"/>
    <property type="evidence" value="ECO:0007669"/>
    <property type="project" value="UniProtKB-KW"/>
</dbReference>
<dbReference type="InterPro" id="IPR036465">
    <property type="entry name" value="vWFA_dom_sf"/>
</dbReference>
<dbReference type="InterPro" id="IPR056800">
    <property type="entry name" value="vWA_Ro60"/>
</dbReference>
<dbReference type="SUPFAM" id="SSF140864">
    <property type="entry name" value="TROVE domain-like"/>
    <property type="match status" value="1"/>
</dbReference>
<dbReference type="InterPro" id="IPR037214">
    <property type="entry name" value="TROVE_dom_sf"/>
</dbReference>
<keyword evidence="4" id="KW-0479">Metal-binding</keyword>
<evidence type="ECO:0000259" key="7">
    <source>
        <dbReference type="PROSITE" id="PS50988"/>
    </source>
</evidence>
<feature type="domain" description="TROVE" evidence="7">
    <location>
        <begin position="1"/>
        <end position="365"/>
    </location>
</feature>
<evidence type="ECO:0000313" key="8">
    <source>
        <dbReference type="EMBL" id="JAG31704.1"/>
    </source>
</evidence>
<dbReference type="PROSITE" id="PS50988">
    <property type="entry name" value="TROVE"/>
    <property type="match status" value="1"/>
</dbReference>
<evidence type="ECO:0000313" key="10">
    <source>
        <dbReference type="EMBL" id="JAG31707.1"/>
    </source>
</evidence>
<comment type="similarity">
    <text evidence="2">Belongs to the Ro 60 kDa family.</text>
</comment>
<dbReference type="PANTHER" id="PTHR14202:SF0">
    <property type="entry name" value="RNA-BINDING PROTEIN RO60"/>
    <property type="match status" value="1"/>
</dbReference>
<dbReference type="InterPro" id="IPR040322">
    <property type="entry name" value="TROVE2"/>
</dbReference>
<dbReference type="GO" id="GO:1990904">
    <property type="term" value="C:ribonucleoprotein complex"/>
    <property type="evidence" value="ECO:0007669"/>
    <property type="project" value="UniProtKB-KW"/>
</dbReference>
<reference evidence="11" key="1">
    <citation type="journal article" date="2014" name="PLoS ONE">
        <title>Transcriptome-Based Identification of ABC Transporters in the Western Tarnished Plant Bug Lygus hesperus.</title>
        <authorList>
            <person name="Hull J.J."/>
            <person name="Chaney K."/>
            <person name="Geib S.M."/>
            <person name="Fabrick J.A."/>
            <person name="Brent C.S."/>
            <person name="Walsh D."/>
            <person name="Lavine L.C."/>
        </authorList>
    </citation>
    <scope>NUCLEOTIDE SEQUENCE</scope>
</reference>
<gene>
    <name evidence="11" type="primary">trove2_2</name>
    <name evidence="9" type="synonym">trove2_0</name>
    <name evidence="10" type="synonym">trove2_1</name>
    <name evidence="8" type="synonym">trove2_3</name>
    <name evidence="8" type="ORF">CM83_58961</name>
    <name evidence="10" type="ORF">CM83_58962</name>
    <name evidence="11" type="ORF">CM83_58963</name>
    <name evidence="9" type="ORF">CM83_58964</name>
</gene>
<protein>
    <submittedName>
        <fullName evidence="11">60 kDa SS-A/Ro ribonucleoprotein</fullName>
    </submittedName>
</protein>
<organism evidence="11">
    <name type="scientific">Lygus hesperus</name>
    <name type="common">Western plant bug</name>
    <dbReference type="NCBI Taxonomy" id="30085"/>
    <lineage>
        <taxon>Eukaryota</taxon>
        <taxon>Metazoa</taxon>
        <taxon>Ecdysozoa</taxon>
        <taxon>Arthropoda</taxon>
        <taxon>Hexapoda</taxon>
        <taxon>Insecta</taxon>
        <taxon>Pterygota</taxon>
        <taxon>Neoptera</taxon>
        <taxon>Paraneoptera</taxon>
        <taxon>Hemiptera</taxon>
        <taxon>Heteroptera</taxon>
        <taxon>Panheteroptera</taxon>
        <taxon>Cimicomorpha</taxon>
        <taxon>Miridae</taxon>
        <taxon>Mirini</taxon>
        <taxon>Lygus</taxon>
    </lineage>
</organism>
<keyword evidence="6 11" id="KW-0687">Ribonucleoprotein</keyword>
<proteinExistence type="inferred from homology"/>
<name>A0A0A9YKS7_LYGHE</name>
<evidence type="ECO:0000256" key="2">
    <source>
        <dbReference type="ARBA" id="ARBA00007814"/>
    </source>
</evidence>
<dbReference type="EMBL" id="GBHO01011896">
    <property type="protein sequence ID" value="JAG31708.1"/>
    <property type="molecule type" value="Transcribed_RNA"/>
</dbReference>
<dbReference type="PANTHER" id="PTHR14202">
    <property type="entry name" value="60 KDA RIBONUCLEOPROTEIN SSA/RO"/>
    <property type="match status" value="1"/>
</dbReference>
<dbReference type="EMBL" id="GBHO01011899">
    <property type="protein sequence ID" value="JAG31705.1"/>
    <property type="molecule type" value="Transcribed_RNA"/>
</dbReference>
<dbReference type="EMBL" id="GBHO01011897">
    <property type="protein sequence ID" value="JAG31707.1"/>
    <property type="molecule type" value="Transcribed_RNA"/>
</dbReference>
<keyword evidence="3" id="KW-0963">Cytoplasm</keyword>
<evidence type="ECO:0000256" key="3">
    <source>
        <dbReference type="ARBA" id="ARBA00022490"/>
    </source>
</evidence>
<comment type="subcellular location">
    <subcellularLocation>
        <location evidence="1">Cytoplasm</location>
    </subcellularLocation>
</comment>
<keyword evidence="5" id="KW-0694">RNA-binding</keyword>